<sequence>MLSSRASFSVMLTSVLVISFISWCTTLDPPDKWGFVIDPYTVKGTMNFTPFLNKTQICEDGLDSICTEDFAEALKQGNQLVHDDDSLRKGCDYDNELQRKVCWIRKMQGGPIGQMKQTKFELQFWYDHKVNKSKCRYNYPHGD</sequence>
<proteinExistence type="predicted"/>
<protein>
    <recommendedName>
        <fullName evidence="3">Transmembrane protein</fullName>
    </recommendedName>
</protein>
<keyword evidence="1" id="KW-0732">Signal</keyword>
<feature type="signal peptide" evidence="1">
    <location>
        <begin position="1"/>
        <end position="26"/>
    </location>
</feature>
<name>A0A8D8Y1F2_9HEMI</name>
<evidence type="ECO:0000313" key="2">
    <source>
        <dbReference type="EMBL" id="CAG6717223.1"/>
    </source>
</evidence>
<reference evidence="2" key="1">
    <citation type="submission" date="2021-05" db="EMBL/GenBank/DDBJ databases">
        <authorList>
            <person name="Alioto T."/>
            <person name="Alioto T."/>
            <person name="Gomez Garrido J."/>
        </authorList>
    </citation>
    <scope>NUCLEOTIDE SEQUENCE</scope>
</reference>
<feature type="chain" id="PRO_5034591403" description="Transmembrane protein" evidence="1">
    <location>
        <begin position="27"/>
        <end position="143"/>
    </location>
</feature>
<accession>A0A8D8Y1F2</accession>
<organism evidence="2">
    <name type="scientific">Cacopsylla melanoneura</name>
    <dbReference type="NCBI Taxonomy" id="428564"/>
    <lineage>
        <taxon>Eukaryota</taxon>
        <taxon>Metazoa</taxon>
        <taxon>Ecdysozoa</taxon>
        <taxon>Arthropoda</taxon>
        <taxon>Hexapoda</taxon>
        <taxon>Insecta</taxon>
        <taxon>Pterygota</taxon>
        <taxon>Neoptera</taxon>
        <taxon>Paraneoptera</taxon>
        <taxon>Hemiptera</taxon>
        <taxon>Sternorrhyncha</taxon>
        <taxon>Psylloidea</taxon>
        <taxon>Psyllidae</taxon>
        <taxon>Psyllinae</taxon>
        <taxon>Cacopsylla</taxon>
    </lineage>
</organism>
<dbReference type="AlphaFoldDB" id="A0A8D8Y1F2"/>
<evidence type="ECO:0000256" key="1">
    <source>
        <dbReference type="SAM" id="SignalP"/>
    </source>
</evidence>
<evidence type="ECO:0008006" key="3">
    <source>
        <dbReference type="Google" id="ProtNLM"/>
    </source>
</evidence>
<dbReference type="EMBL" id="HBUF01355598">
    <property type="protein sequence ID" value="CAG6717223.1"/>
    <property type="molecule type" value="Transcribed_RNA"/>
</dbReference>